<keyword evidence="7" id="KW-0658">Purine biosynthesis</keyword>
<keyword evidence="5" id="KW-0436">Ligase</keyword>
<dbReference type="SMART" id="SM01001">
    <property type="entry name" value="AIRC"/>
    <property type="match status" value="2"/>
</dbReference>
<comment type="pathway">
    <text evidence="1">Purine metabolism; IMP biosynthesis via de novo pathway; 5-amino-1-(5-phospho-D-ribosyl)imidazole-4-carboxamide from 5-amino-1-(5-phospho-D-ribosyl)imidazole-4-carboxylate: step 1/2.</text>
</comment>
<comment type="caution">
    <text evidence="13">The sequence shown here is derived from an EMBL/GenBank/DDBJ whole genome shotgun (WGS) entry which is preliminary data.</text>
</comment>
<dbReference type="PROSITE" id="PS01057">
    <property type="entry name" value="SAICAR_SYNTHETASE_1"/>
    <property type="match status" value="2"/>
</dbReference>
<dbReference type="Gene3D" id="3.40.50.1970">
    <property type="match status" value="2"/>
</dbReference>
<accession>A0A8J6L964</accession>
<dbReference type="Pfam" id="PF00731">
    <property type="entry name" value="AIRC"/>
    <property type="match status" value="2"/>
</dbReference>
<evidence type="ECO:0000256" key="6">
    <source>
        <dbReference type="ARBA" id="ARBA00022741"/>
    </source>
</evidence>
<dbReference type="HAMAP" id="MF_00137">
    <property type="entry name" value="SAICAR_synth"/>
    <property type="match status" value="2"/>
</dbReference>
<evidence type="ECO:0000256" key="1">
    <source>
        <dbReference type="ARBA" id="ARBA00004672"/>
    </source>
</evidence>
<dbReference type="FunFam" id="3.30.470.20:FF:000020">
    <property type="entry name" value="Probable multifunctional protein ADE2"/>
    <property type="match status" value="1"/>
</dbReference>
<protein>
    <recommendedName>
        <fullName evidence="12">PurE domain-containing protein</fullName>
    </recommendedName>
</protein>
<dbReference type="InterPro" id="IPR028923">
    <property type="entry name" value="SAICAR_synt/ADE2_N"/>
</dbReference>
<dbReference type="UniPathway" id="UPA00074">
    <property type="reaction ID" value="UER00130"/>
</dbReference>
<dbReference type="SUPFAM" id="SSF52255">
    <property type="entry name" value="N5-CAIR mutase (phosphoribosylaminoimidazole carboxylase, PurE)"/>
    <property type="match status" value="2"/>
</dbReference>
<dbReference type="GO" id="GO:0005829">
    <property type="term" value="C:cytosol"/>
    <property type="evidence" value="ECO:0007669"/>
    <property type="project" value="TreeGrafter"/>
</dbReference>
<evidence type="ECO:0000256" key="8">
    <source>
        <dbReference type="ARBA" id="ARBA00022793"/>
    </source>
</evidence>
<dbReference type="EMBL" id="JABDTM020027442">
    <property type="protein sequence ID" value="KAH0810518.1"/>
    <property type="molecule type" value="Genomic_DNA"/>
</dbReference>
<dbReference type="GO" id="GO:0005524">
    <property type="term" value="F:ATP binding"/>
    <property type="evidence" value="ECO:0007669"/>
    <property type="project" value="UniProtKB-KW"/>
</dbReference>
<keyword evidence="10" id="KW-0456">Lyase</keyword>
<sequence>MPKLSVLRNWLQPHPEMIIEGDKIFCRACCKNVRVSSQKKFFVDQHARTASHIAKCEKRGVACRTQQTLHGYLSVKCQEGGSPQRFLSVNVPSTSIKSEKVAIVGDYKLGPLIIEGKTKQVYELPGSPDLCILLNKDRITAGDGVKAHDLAGKAAISNKTNGKVFEILNAVGVKTSFVKSATDVAFVSKRCEMIPIEWVTRRLATGSFVRRHPGVPEGYRFYPPKHETFFKDDANHDPQWSTEQIISAKFKVNGLEIGPTEVDIMTRTSILVFEVLEKVWATRNCALIDMKIEFGVDTTGEILVADVIDSDSWRLWPSGDKRLMVDKQVYRNLTTVTASDLDTVKRNFEWVVDQLDHLIPPNDHLIVILMGSPSDKEHCKNIEKHCQQLGLNTELRVTSAHKGTEETIKIVRYYESLPVKVVFIAVAGRSNGLGPVISGNSPLPVINCPPLKADNVDRDVWSSLNVPSGLGCSTVVYPEAAALNAANIVGLSNYIVWSKLRVKQLDNYVSSQKKYFVDQHAKTASPIAKREKMKVNCQEGGIYEGGPPQSDLSDVYLSTLALNVPSTWIKSEKDAGDGIAVSRVASVRRKSNFEIGVGEYKLGPLIVEGKTKQVYELPGSPDLCILLNTDRITAGDGVKAHDLAGKAALSNKTNRKVFEILNAVGVKTSFVKPATDVAFVSKRCKMIPIEWVTRRLATGSFVRRHPGVPEGYRFYPPKHETFFKDGANQNSQWSTEQIISAKFKVNGLEIENCEEEKMVDVETIFDNNEENEGPTEVDIMTRTSILVFEVLEKVWATRNCALIDMKIEFGVDTTGEILVADVIDSDSWRLWPSGDKRLMVDKQMYRNLTTVTASDLDTVKRNFEWVVDQLDHVIPPNDHLIVILMGSPSDKEQCKNIEKYCQQLGLNTELRVTSAQKGTEETIKIVRYYESLSVKVVFIAVAGRSSNGLGPVISGNSPLPVINCPPLKADNVDKDDVWSCLNVPSGLGCSTVVYPEAAALNAANIVGLSNYIVWSKLRVKQLDSYVGLAKADKGIRT</sequence>
<dbReference type="SUPFAM" id="SSF56104">
    <property type="entry name" value="SAICAR synthase-like"/>
    <property type="match status" value="2"/>
</dbReference>
<evidence type="ECO:0000256" key="11">
    <source>
        <dbReference type="ARBA" id="ARBA00023268"/>
    </source>
</evidence>
<keyword evidence="11" id="KW-0511">Multifunctional enzyme</keyword>
<dbReference type="Pfam" id="PF01259">
    <property type="entry name" value="SAICAR_synt"/>
    <property type="match status" value="2"/>
</dbReference>
<keyword evidence="14" id="KW-1185">Reference proteome</keyword>
<dbReference type="GO" id="GO:0006189">
    <property type="term" value="P:'de novo' IMP biosynthetic process"/>
    <property type="evidence" value="ECO:0007669"/>
    <property type="project" value="UniProtKB-UniPathway"/>
</dbReference>
<dbReference type="FunFam" id="3.30.200.20:FF:000183">
    <property type="entry name" value="Probable multifunctional protein ADE2"/>
    <property type="match status" value="2"/>
</dbReference>
<comment type="pathway">
    <text evidence="2">Purine metabolism; IMP biosynthesis via de novo pathway; 5-amino-1-(5-phospho-D-ribosyl)imidazole-4-carboxylate from 5-amino-1-(5-phospho-D-ribosyl)imidazole (carboxylase route): step 1/1.</text>
</comment>
<comment type="similarity">
    <text evidence="3">In the C-terminal section; belongs to the AIR carboxylase family. Class II subfamily.</text>
</comment>
<evidence type="ECO:0000313" key="14">
    <source>
        <dbReference type="Proteomes" id="UP000719412"/>
    </source>
</evidence>
<dbReference type="InterPro" id="IPR018236">
    <property type="entry name" value="SAICAR_synthetase_CS"/>
</dbReference>
<keyword evidence="9" id="KW-0067">ATP-binding</keyword>
<dbReference type="PANTHER" id="PTHR43599">
    <property type="entry name" value="MULTIFUNCTIONAL PROTEIN ADE2"/>
    <property type="match status" value="1"/>
</dbReference>
<evidence type="ECO:0000313" key="13">
    <source>
        <dbReference type="EMBL" id="KAH0810518.1"/>
    </source>
</evidence>
<dbReference type="PROSITE" id="PS01058">
    <property type="entry name" value="SAICAR_SYNTHETASE_2"/>
    <property type="match status" value="2"/>
</dbReference>
<evidence type="ECO:0000256" key="3">
    <source>
        <dbReference type="ARBA" id="ARBA00010478"/>
    </source>
</evidence>
<comment type="similarity">
    <text evidence="4">In the N-terminal section; belongs to the SAICAR synthetase family.</text>
</comment>
<keyword evidence="6" id="KW-0547">Nucleotide-binding</keyword>
<dbReference type="GO" id="GO:0004639">
    <property type="term" value="F:phosphoribosylaminoimidazolesuccinocarboxamide synthase activity"/>
    <property type="evidence" value="ECO:0007669"/>
    <property type="project" value="InterPro"/>
</dbReference>
<dbReference type="Proteomes" id="UP000719412">
    <property type="component" value="Unassembled WGS sequence"/>
</dbReference>
<evidence type="ECO:0000256" key="9">
    <source>
        <dbReference type="ARBA" id="ARBA00022840"/>
    </source>
</evidence>
<reference evidence="13" key="1">
    <citation type="journal article" date="2020" name="J Insects Food Feed">
        <title>The yellow mealworm (Tenebrio molitor) genome: a resource for the emerging insects as food and feed industry.</title>
        <authorList>
            <person name="Eriksson T."/>
            <person name="Andere A."/>
            <person name="Kelstrup H."/>
            <person name="Emery V."/>
            <person name="Picard C."/>
        </authorList>
    </citation>
    <scope>NUCLEOTIDE SEQUENCE</scope>
    <source>
        <strain evidence="13">Stoneville</strain>
        <tissue evidence="13">Whole head</tissue>
    </source>
</reference>
<evidence type="ECO:0000256" key="4">
    <source>
        <dbReference type="ARBA" id="ARBA00011020"/>
    </source>
</evidence>
<dbReference type="PANTHER" id="PTHR43599:SF3">
    <property type="entry name" value="SI:DKEY-6E2.2"/>
    <property type="match status" value="1"/>
</dbReference>
<name>A0A8J6L964_TENMO</name>
<dbReference type="Gene3D" id="3.30.200.20">
    <property type="entry name" value="Phosphorylase Kinase, domain 1"/>
    <property type="match status" value="2"/>
</dbReference>
<evidence type="ECO:0000256" key="7">
    <source>
        <dbReference type="ARBA" id="ARBA00022755"/>
    </source>
</evidence>
<proteinExistence type="inferred from homology"/>
<dbReference type="CDD" id="cd01416">
    <property type="entry name" value="SAICAR_synt_Ade5"/>
    <property type="match status" value="2"/>
</dbReference>
<dbReference type="GO" id="GO:0016831">
    <property type="term" value="F:carboxy-lyase activity"/>
    <property type="evidence" value="ECO:0007669"/>
    <property type="project" value="UniProtKB-KW"/>
</dbReference>
<dbReference type="Gene3D" id="3.30.470.20">
    <property type="entry name" value="ATP-grasp fold, B domain"/>
    <property type="match status" value="2"/>
</dbReference>
<evidence type="ECO:0000259" key="12">
    <source>
        <dbReference type="SMART" id="SM01001"/>
    </source>
</evidence>
<dbReference type="InterPro" id="IPR050089">
    <property type="entry name" value="SAICAR_synthetase"/>
</dbReference>
<evidence type="ECO:0000256" key="10">
    <source>
        <dbReference type="ARBA" id="ARBA00023239"/>
    </source>
</evidence>
<evidence type="ECO:0000256" key="2">
    <source>
        <dbReference type="ARBA" id="ARBA00004747"/>
    </source>
</evidence>
<gene>
    <name evidence="13" type="ORF">GEV33_012270</name>
</gene>
<organism evidence="13 14">
    <name type="scientific">Tenebrio molitor</name>
    <name type="common">Yellow mealworm beetle</name>
    <dbReference type="NCBI Taxonomy" id="7067"/>
    <lineage>
        <taxon>Eukaryota</taxon>
        <taxon>Metazoa</taxon>
        <taxon>Ecdysozoa</taxon>
        <taxon>Arthropoda</taxon>
        <taxon>Hexapoda</taxon>
        <taxon>Insecta</taxon>
        <taxon>Pterygota</taxon>
        <taxon>Neoptera</taxon>
        <taxon>Endopterygota</taxon>
        <taxon>Coleoptera</taxon>
        <taxon>Polyphaga</taxon>
        <taxon>Cucujiformia</taxon>
        <taxon>Tenebrionidae</taxon>
        <taxon>Tenebrio</taxon>
    </lineage>
</organism>
<reference evidence="13" key="2">
    <citation type="submission" date="2021-08" db="EMBL/GenBank/DDBJ databases">
        <authorList>
            <person name="Eriksson T."/>
        </authorList>
    </citation>
    <scope>NUCLEOTIDE SEQUENCE</scope>
    <source>
        <strain evidence="13">Stoneville</strain>
        <tissue evidence="13">Whole head</tissue>
    </source>
</reference>
<evidence type="ECO:0000256" key="5">
    <source>
        <dbReference type="ARBA" id="ARBA00022598"/>
    </source>
</evidence>
<feature type="domain" description="PurE" evidence="12">
    <location>
        <begin position="879"/>
        <end position="1028"/>
    </location>
</feature>
<feature type="domain" description="PurE" evidence="12">
    <location>
        <begin position="364"/>
        <end position="511"/>
    </location>
</feature>
<dbReference type="AlphaFoldDB" id="A0A8J6L964"/>
<keyword evidence="8" id="KW-0210">Decarboxylase</keyword>
<dbReference type="InterPro" id="IPR000031">
    <property type="entry name" value="PurE_dom"/>
</dbReference>